<protein>
    <submittedName>
        <fullName evidence="2">Uncharacterized protein</fullName>
    </submittedName>
</protein>
<sequence>MQLKEAGTEEIQEILKENDVTKIPEMIRKIRQQRQYDVLLSTILRMCNEEEDFKISSYVINAISEEYLPKLGALSAFDHAVKLIELIRGNKSRSTTSLLLQKIVFSAQLLSASKLRSLVKSDLVELHSDLFVKDRSTSAVLSTTIFYTLVMEISYSASLSDSELEELKKVWERVLAIEESEKSAILQLSSFMFYTSLGEDASIFVKNISRQKLLSEMMVDCAASSVVEKLTIITEYDYVVLQFILTNISMLASTFSKKKLSHLIDFLVRTSTKYQLLDELVDKLANLPNLRYGGRMELFEQLFFTALEDHPAVEENLFLGSGTLFASRRRRSNEVEGTSQPPKIRKLESNGKQHEGFNWQDFIDSAEKNDELRRMLQKTSSAQLLAMIEELFSKNAGVPLQDLGKDYCQKVLVLLRFFMTHRKGFQIEFHEKIVEYMIAEQGLKINSLQLAARLLVSNRGEQMPMFISLCIAFFAPVAAKYFQDQVSFMENFAFDHAYLLAKLEFLVAVFKYFPKIAQTQAYLIGTMLPDFFLQLSICKKEGLHFESEQLEHKLSILCKAVKGQKEAYHKLVPFFLSCSLTGEREINFPTYVLLSICDDHDLAVLSTNLPPQEKKKYANIQAQFYSMNKIIG</sequence>
<dbReference type="AlphaFoldDB" id="A0A915CQD3"/>
<name>A0A915CQD3_9BILA</name>
<accession>A0A915CQD3</accession>
<dbReference type="WBParaSite" id="jg11085">
    <property type="protein sequence ID" value="jg11085"/>
    <property type="gene ID" value="jg11085"/>
</dbReference>
<reference evidence="2" key="1">
    <citation type="submission" date="2022-11" db="UniProtKB">
        <authorList>
            <consortium name="WormBaseParasite"/>
        </authorList>
    </citation>
    <scope>IDENTIFICATION</scope>
</reference>
<keyword evidence="1" id="KW-1185">Reference proteome</keyword>
<organism evidence="1 2">
    <name type="scientific">Ditylenchus dipsaci</name>
    <dbReference type="NCBI Taxonomy" id="166011"/>
    <lineage>
        <taxon>Eukaryota</taxon>
        <taxon>Metazoa</taxon>
        <taxon>Ecdysozoa</taxon>
        <taxon>Nematoda</taxon>
        <taxon>Chromadorea</taxon>
        <taxon>Rhabditida</taxon>
        <taxon>Tylenchina</taxon>
        <taxon>Tylenchomorpha</taxon>
        <taxon>Sphaerularioidea</taxon>
        <taxon>Anguinidae</taxon>
        <taxon>Anguininae</taxon>
        <taxon>Ditylenchus</taxon>
    </lineage>
</organism>
<dbReference type="Proteomes" id="UP000887574">
    <property type="component" value="Unplaced"/>
</dbReference>
<evidence type="ECO:0000313" key="2">
    <source>
        <dbReference type="WBParaSite" id="jg11085"/>
    </source>
</evidence>
<evidence type="ECO:0000313" key="1">
    <source>
        <dbReference type="Proteomes" id="UP000887574"/>
    </source>
</evidence>
<proteinExistence type="predicted"/>